<evidence type="ECO:0000313" key="1">
    <source>
        <dbReference type="EMBL" id="KAJ2974703.1"/>
    </source>
</evidence>
<keyword evidence="2" id="KW-1185">Reference proteome</keyword>
<sequence>MVGIPTRSVSCLTCRRRKKKCDKRTPTCIKCERAGIECEGYTEGLVWVNRTVDNRPNPQLSLRQHQQSQQQQQQQHKYGSSSNYEQQLVLDNDSGTYRPEKSVLPDLKAFFEKNFPGMGVVTMHWEDEELQQLKEAQHSAKKKEGKIMRGVMNRSMSSLSSAESELEDRQENWEATKSKREKAWDAMEQPSTVKDKMKSALH</sequence>
<organism evidence="1 2">
    <name type="scientific">Zarea fungicola</name>
    <dbReference type="NCBI Taxonomy" id="93591"/>
    <lineage>
        <taxon>Eukaryota</taxon>
        <taxon>Fungi</taxon>
        <taxon>Dikarya</taxon>
        <taxon>Ascomycota</taxon>
        <taxon>Pezizomycotina</taxon>
        <taxon>Sordariomycetes</taxon>
        <taxon>Hypocreomycetidae</taxon>
        <taxon>Hypocreales</taxon>
        <taxon>Cordycipitaceae</taxon>
        <taxon>Zarea</taxon>
    </lineage>
</organism>
<evidence type="ECO:0000313" key="2">
    <source>
        <dbReference type="Proteomes" id="UP001143910"/>
    </source>
</evidence>
<accession>A0ACC1N8C4</accession>
<gene>
    <name evidence="1" type="ORF">NQ176_g5916</name>
</gene>
<dbReference type="EMBL" id="JANJQO010000796">
    <property type="protein sequence ID" value="KAJ2974703.1"/>
    <property type="molecule type" value="Genomic_DNA"/>
</dbReference>
<name>A0ACC1N8C4_9HYPO</name>
<reference evidence="1" key="1">
    <citation type="submission" date="2022-08" db="EMBL/GenBank/DDBJ databases">
        <title>Genome Sequence of Lecanicillium fungicola.</title>
        <authorList>
            <person name="Buettner E."/>
        </authorList>
    </citation>
    <scope>NUCLEOTIDE SEQUENCE</scope>
    <source>
        <strain evidence="1">Babe33</strain>
    </source>
</reference>
<proteinExistence type="predicted"/>
<dbReference type="Proteomes" id="UP001143910">
    <property type="component" value="Unassembled WGS sequence"/>
</dbReference>
<protein>
    <submittedName>
        <fullName evidence="1">Uncharacterized protein</fullName>
    </submittedName>
</protein>
<comment type="caution">
    <text evidence="1">The sequence shown here is derived from an EMBL/GenBank/DDBJ whole genome shotgun (WGS) entry which is preliminary data.</text>
</comment>